<evidence type="ECO:0000313" key="3">
    <source>
        <dbReference type="Proteomes" id="UP001163333"/>
    </source>
</evidence>
<organism evidence="2 3">
    <name type="scientific">Vibrio phage vB_VpaM_VPs20</name>
    <dbReference type="NCBI Taxonomy" id="2978980"/>
    <lineage>
        <taxon>Viruses</taxon>
        <taxon>Duplodnaviria</taxon>
        <taxon>Heunggongvirae</taxon>
        <taxon>Uroviricota</taxon>
        <taxon>Caudoviricetes</taxon>
        <taxon>Chaseviridae</taxon>
        <taxon>Nefertitivirinae</taxon>
        <taxon>Liaoningvirus</taxon>
        <taxon>Liaoningvirus VPs20</taxon>
    </lineage>
</organism>
<dbReference type="GeneID" id="80832257"/>
<accession>A0A9X9JPP9</accession>
<dbReference type="Gene3D" id="3.90.75.20">
    <property type="match status" value="1"/>
</dbReference>
<reference evidence="2" key="1">
    <citation type="submission" date="2022-07" db="EMBL/GenBank/DDBJ databases">
        <authorList>
            <person name="Liu S."/>
        </authorList>
    </citation>
    <scope>NUCLEOTIDE SEQUENCE</scope>
</reference>
<dbReference type="KEGG" id="vg:80832257"/>
<dbReference type="InterPro" id="IPR003615">
    <property type="entry name" value="HNH_nuc"/>
</dbReference>
<dbReference type="Pfam" id="PF13392">
    <property type="entry name" value="HNH_3"/>
    <property type="match status" value="1"/>
</dbReference>
<dbReference type="SUPFAM" id="SSF54060">
    <property type="entry name" value="His-Me finger endonucleases"/>
    <property type="match status" value="1"/>
</dbReference>
<feature type="domain" description="HNH nuclease" evidence="1">
    <location>
        <begin position="47"/>
        <end position="90"/>
    </location>
</feature>
<evidence type="ECO:0000313" key="2">
    <source>
        <dbReference type="EMBL" id="UYD72102.1"/>
    </source>
</evidence>
<proteinExistence type="predicted"/>
<dbReference type="Proteomes" id="UP001163333">
    <property type="component" value="Segment"/>
</dbReference>
<name>A0A9X9JPP9_9CAUD</name>
<dbReference type="InterPro" id="IPR044925">
    <property type="entry name" value="His-Me_finger_sf"/>
</dbReference>
<evidence type="ECO:0000259" key="1">
    <source>
        <dbReference type="Pfam" id="PF13392"/>
    </source>
</evidence>
<keyword evidence="3" id="KW-1185">Reference proteome</keyword>
<dbReference type="EMBL" id="OP056089">
    <property type="protein sequence ID" value="UYD72102.1"/>
    <property type="molecule type" value="Genomic_DNA"/>
</dbReference>
<protein>
    <submittedName>
        <fullName evidence="2">AP2 domain</fullName>
    </submittedName>
</protein>
<sequence length="106" mass="12134">MSEIWKEHPRLNILVSNVGRILGADGMIRHPYADVYLRITFSEKTYSVHKLVWEAFIGEIPTGMVIDHIDEDKYNPELENLQCITQSENAKRSINLEKASSVSCKT</sequence>
<dbReference type="RefSeq" id="YP_010845107.1">
    <property type="nucleotide sequence ID" value="NC_079185.1"/>
</dbReference>